<dbReference type="EMBL" id="UPPP01000083">
    <property type="protein sequence ID" value="VBB07944.1"/>
    <property type="molecule type" value="Genomic_DNA"/>
</dbReference>
<keyword evidence="3" id="KW-1185">Reference proteome</keyword>
<dbReference type="Pfam" id="PF01976">
    <property type="entry name" value="DUF116"/>
    <property type="match status" value="1"/>
</dbReference>
<evidence type="ECO:0000313" key="2">
    <source>
        <dbReference type="EMBL" id="VBB07944.1"/>
    </source>
</evidence>
<protein>
    <recommendedName>
        <fullName evidence="4">DUF116 domain-containing protein</fullName>
    </recommendedName>
</protein>
<evidence type="ECO:0000313" key="3">
    <source>
        <dbReference type="Proteomes" id="UP000277811"/>
    </source>
</evidence>
<feature type="transmembrane region" description="Helical" evidence="1">
    <location>
        <begin position="12"/>
        <end position="33"/>
    </location>
</feature>
<reference evidence="2 3" key="1">
    <citation type="submission" date="2018-06" db="EMBL/GenBank/DDBJ databases">
        <authorList>
            <person name="Strepis N."/>
        </authorList>
    </citation>
    <scope>NUCLEOTIDE SEQUENCE [LARGE SCALE GENOMIC DNA]</scope>
    <source>
        <strain evidence="2">LUCI</strain>
    </source>
</reference>
<keyword evidence="1" id="KW-0812">Transmembrane</keyword>
<dbReference type="PANTHER" id="PTHR43801">
    <property type="entry name" value="NUCLEOTIDE-BINDING PROTEIN-RELATED"/>
    <property type="match status" value="1"/>
</dbReference>
<dbReference type="RefSeq" id="WP_122628865.1">
    <property type="nucleotide sequence ID" value="NZ_UPPP01000083.1"/>
</dbReference>
<accession>A0A498R8T8</accession>
<feature type="transmembrane region" description="Helical" evidence="1">
    <location>
        <begin position="45"/>
        <end position="73"/>
    </location>
</feature>
<dbReference type="PANTHER" id="PTHR43801:SF1">
    <property type="entry name" value="POLYPRENYL SYNTHETASE"/>
    <property type="match status" value="1"/>
</dbReference>
<keyword evidence="1" id="KW-0472">Membrane</keyword>
<dbReference type="InterPro" id="IPR002829">
    <property type="entry name" value="DUF116"/>
</dbReference>
<dbReference type="PIRSF" id="PIRSF006594">
    <property type="entry name" value="UCP006594"/>
    <property type="match status" value="1"/>
</dbReference>
<dbReference type="Proteomes" id="UP000277811">
    <property type="component" value="Unassembled WGS sequence"/>
</dbReference>
<name>A0A498R8T8_9FIRM</name>
<keyword evidence="1" id="KW-1133">Transmembrane helix</keyword>
<organism evidence="2 3">
    <name type="scientific">Lucifera butyrica</name>
    <dbReference type="NCBI Taxonomy" id="1351585"/>
    <lineage>
        <taxon>Bacteria</taxon>
        <taxon>Bacillati</taxon>
        <taxon>Bacillota</taxon>
        <taxon>Negativicutes</taxon>
        <taxon>Veillonellales</taxon>
        <taxon>Veillonellaceae</taxon>
        <taxon>Lucifera</taxon>
    </lineage>
</organism>
<proteinExistence type="predicted"/>
<evidence type="ECO:0008006" key="4">
    <source>
        <dbReference type="Google" id="ProtNLM"/>
    </source>
</evidence>
<dbReference type="OrthoDB" id="9787348at2"/>
<sequence length="273" mass="29722">MIEVVARPKKRLFLALILVSLVVAALSTYGLWMVSFSGLANISRYLPFIFGVLLALILFVIGSGVTGIILAILGFHTLDVFQGAAWSTINLLFPMAIRIGKLFDVDKERIERSFIEVSNHLVRQKHITVLPEKLLILVPHCIQNEACPHKITRDVANCKGCGQCQIGSLISLTNQYGVHLAVVTGGTLARKVIKTLRPHAVLAIACERDLTSGIQDVFPLPVLGILNERPCGPCCNTKVDIAQVEAAIGYFIEEKVVNDNERPGNSAESNSGN</sequence>
<gene>
    <name evidence="2" type="ORF">LUCI_3209</name>
</gene>
<dbReference type="AlphaFoldDB" id="A0A498R8T8"/>
<evidence type="ECO:0000256" key="1">
    <source>
        <dbReference type="SAM" id="Phobius"/>
    </source>
</evidence>